<accession>A0ABQ4ZPK0</accession>
<reference evidence="1" key="2">
    <citation type="submission" date="2022-01" db="EMBL/GenBank/DDBJ databases">
        <authorList>
            <person name="Yamashiro T."/>
            <person name="Shiraishi A."/>
            <person name="Satake H."/>
            <person name="Nakayama K."/>
        </authorList>
    </citation>
    <scope>NUCLEOTIDE SEQUENCE</scope>
</reference>
<evidence type="ECO:0000313" key="1">
    <source>
        <dbReference type="EMBL" id="GJS92179.1"/>
    </source>
</evidence>
<comment type="caution">
    <text evidence="1">The sequence shown here is derived from an EMBL/GenBank/DDBJ whole genome shotgun (WGS) entry which is preliminary data.</text>
</comment>
<keyword evidence="2" id="KW-1185">Reference proteome</keyword>
<dbReference type="Proteomes" id="UP001151760">
    <property type="component" value="Unassembled WGS sequence"/>
</dbReference>
<dbReference type="EMBL" id="BQNB010011562">
    <property type="protein sequence ID" value="GJS92179.1"/>
    <property type="molecule type" value="Genomic_DNA"/>
</dbReference>
<reference evidence="1" key="1">
    <citation type="journal article" date="2022" name="Int. J. Mol. Sci.">
        <title>Draft Genome of Tanacetum Coccineum: Genomic Comparison of Closely Related Tanacetum-Family Plants.</title>
        <authorList>
            <person name="Yamashiro T."/>
            <person name="Shiraishi A."/>
            <person name="Nakayama K."/>
            <person name="Satake H."/>
        </authorList>
    </citation>
    <scope>NUCLEOTIDE SEQUENCE</scope>
</reference>
<organism evidence="1 2">
    <name type="scientific">Tanacetum coccineum</name>
    <dbReference type="NCBI Taxonomy" id="301880"/>
    <lineage>
        <taxon>Eukaryota</taxon>
        <taxon>Viridiplantae</taxon>
        <taxon>Streptophyta</taxon>
        <taxon>Embryophyta</taxon>
        <taxon>Tracheophyta</taxon>
        <taxon>Spermatophyta</taxon>
        <taxon>Magnoliopsida</taxon>
        <taxon>eudicotyledons</taxon>
        <taxon>Gunneridae</taxon>
        <taxon>Pentapetalae</taxon>
        <taxon>asterids</taxon>
        <taxon>campanulids</taxon>
        <taxon>Asterales</taxon>
        <taxon>Asteraceae</taxon>
        <taxon>Asteroideae</taxon>
        <taxon>Anthemideae</taxon>
        <taxon>Anthemidinae</taxon>
        <taxon>Tanacetum</taxon>
    </lineage>
</organism>
<name>A0ABQ4ZPK0_9ASTR</name>
<proteinExistence type="predicted"/>
<evidence type="ECO:0000313" key="2">
    <source>
        <dbReference type="Proteomes" id="UP001151760"/>
    </source>
</evidence>
<sequence>MGRLKLLEDFYVINMEKDPAAPLLIGKGFLATVGAVIDYRKAKITIGGATRSIFRVKEINLGDEEIPYWTTLGKIESYEPRPSTDGQMARDAIINQFKDDLVFKNMVEFLGTIPINLKGNMWELEELIKKKIDWSRPPKDKDGVWHIRIELIDLDGEKFKKTFQSIPTTRKLSEKENPIKIIDLDQLHDF</sequence>
<gene>
    <name evidence="1" type="ORF">Tco_0774815</name>
</gene>
<protein>
    <submittedName>
        <fullName evidence="1">Uncharacterized protein</fullName>
    </submittedName>
</protein>